<gene>
    <name evidence="8" type="ORF">UFOPK3444_01330</name>
</gene>
<evidence type="ECO:0000256" key="2">
    <source>
        <dbReference type="ARBA" id="ARBA00022598"/>
    </source>
</evidence>
<protein>
    <submittedName>
        <fullName evidence="8">Unannotated protein</fullName>
    </submittedName>
</protein>
<dbReference type="GO" id="GO:0004326">
    <property type="term" value="F:tetrahydrofolylpolyglutamate synthase activity"/>
    <property type="evidence" value="ECO:0007669"/>
    <property type="project" value="InterPro"/>
</dbReference>
<evidence type="ECO:0000256" key="4">
    <source>
        <dbReference type="ARBA" id="ARBA00022741"/>
    </source>
</evidence>
<dbReference type="EMBL" id="CAFBLU010000028">
    <property type="protein sequence ID" value="CAB4880237.1"/>
    <property type="molecule type" value="Genomic_DNA"/>
</dbReference>
<comment type="similarity">
    <text evidence="1">Belongs to the folylpolyglutamate synthase family.</text>
</comment>
<reference evidence="8" key="1">
    <citation type="submission" date="2020-05" db="EMBL/GenBank/DDBJ databases">
        <authorList>
            <person name="Chiriac C."/>
            <person name="Salcher M."/>
            <person name="Ghai R."/>
            <person name="Kavagutti S V."/>
        </authorList>
    </citation>
    <scope>NUCLEOTIDE SEQUENCE</scope>
</reference>
<keyword evidence="2" id="KW-0436">Ligase</keyword>
<dbReference type="GO" id="GO:0005524">
    <property type="term" value="F:ATP binding"/>
    <property type="evidence" value="ECO:0007669"/>
    <property type="project" value="UniProtKB-KW"/>
</dbReference>
<dbReference type="NCBIfam" id="TIGR01499">
    <property type="entry name" value="folC"/>
    <property type="match status" value="1"/>
</dbReference>
<dbReference type="GO" id="GO:0005737">
    <property type="term" value="C:cytoplasm"/>
    <property type="evidence" value="ECO:0007669"/>
    <property type="project" value="TreeGrafter"/>
</dbReference>
<dbReference type="InterPro" id="IPR036615">
    <property type="entry name" value="Mur_ligase_C_dom_sf"/>
</dbReference>
<evidence type="ECO:0000256" key="5">
    <source>
        <dbReference type="ARBA" id="ARBA00022840"/>
    </source>
</evidence>
<dbReference type="Gene3D" id="3.40.1190.10">
    <property type="entry name" value="Mur-like, catalytic domain"/>
    <property type="match status" value="1"/>
</dbReference>
<dbReference type="Gene3D" id="3.90.190.20">
    <property type="entry name" value="Mur ligase, C-terminal domain"/>
    <property type="match status" value="1"/>
</dbReference>
<evidence type="ECO:0000256" key="1">
    <source>
        <dbReference type="ARBA" id="ARBA00008276"/>
    </source>
</evidence>
<evidence type="ECO:0000259" key="7">
    <source>
        <dbReference type="Pfam" id="PF02875"/>
    </source>
</evidence>
<dbReference type="GO" id="GO:0008841">
    <property type="term" value="F:dihydrofolate synthase activity"/>
    <property type="evidence" value="ECO:0007669"/>
    <property type="project" value="TreeGrafter"/>
</dbReference>
<proteinExistence type="inferred from homology"/>
<feature type="domain" description="Mur ligase C-terminal" evidence="7">
    <location>
        <begin position="283"/>
        <end position="405"/>
    </location>
</feature>
<keyword evidence="5" id="KW-0067">ATP-binding</keyword>
<keyword evidence="4" id="KW-0547">Nucleotide-binding</keyword>
<dbReference type="AlphaFoldDB" id="A0A6J7EAL2"/>
<organism evidence="8">
    <name type="scientific">freshwater metagenome</name>
    <dbReference type="NCBI Taxonomy" id="449393"/>
    <lineage>
        <taxon>unclassified sequences</taxon>
        <taxon>metagenomes</taxon>
        <taxon>ecological metagenomes</taxon>
    </lineage>
</organism>
<dbReference type="SUPFAM" id="SSF53623">
    <property type="entry name" value="MurD-like peptide ligases, catalytic domain"/>
    <property type="match status" value="1"/>
</dbReference>
<keyword evidence="6" id="KW-0460">Magnesium</keyword>
<dbReference type="PANTHER" id="PTHR11136:SF0">
    <property type="entry name" value="DIHYDROFOLATE SYNTHETASE-RELATED"/>
    <property type="match status" value="1"/>
</dbReference>
<dbReference type="Pfam" id="PF02875">
    <property type="entry name" value="Mur_ligase_C"/>
    <property type="match status" value="1"/>
</dbReference>
<dbReference type="SUPFAM" id="SSF53244">
    <property type="entry name" value="MurD-like peptide ligases, peptide-binding domain"/>
    <property type="match status" value="1"/>
</dbReference>
<sequence>MTDAAWSPAEATRFLIERELFGMRFELGRIKSLLSELGDPHKTLTVVHVVGTNGKTSVTTFATSLMAGLGLRAGGYVSPHLTGFHERVLLPDRSGLRISTPGEFAGAVQRVAAAAGVVEAAMPDGEVVTQFELVTAAALLLLSDFGVTHAAIEAGLGGRWDATNIFETPKVVVLSSIGIDHVKWLGADELSILKEKLAVLGSGDSLIAPRGLPMALSEAAEAIAADAAATVLWTDPPEVAWPLSARGGFQQRNFALALAAVTELVGEVDEGVIAASCACLIPGRLQQVNTGPITFVDSAHNPQGAAALADAVGLLAGGAGATFVVGLLEDKDAAAFVAAILPQVKNLVVTQPLNPRALDAQRLGEVALTAGLLPDQIRVVSSPAEALDCGRTLAGPTGLVVAAGSVHLAGDLLSAPGERVVTSL</sequence>
<evidence type="ECO:0000256" key="3">
    <source>
        <dbReference type="ARBA" id="ARBA00022723"/>
    </source>
</evidence>
<dbReference type="PANTHER" id="PTHR11136">
    <property type="entry name" value="FOLYLPOLYGLUTAMATE SYNTHASE-RELATED"/>
    <property type="match status" value="1"/>
</dbReference>
<dbReference type="InterPro" id="IPR004101">
    <property type="entry name" value="Mur_ligase_C"/>
</dbReference>
<accession>A0A6J7EAL2</accession>
<keyword evidence="3" id="KW-0479">Metal-binding</keyword>
<evidence type="ECO:0000313" key="8">
    <source>
        <dbReference type="EMBL" id="CAB4880237.1"/>
    </source>
</evidence>
<evidence type="ECO:0000256" key="6">
    <source>
        <dbReference type="ARBA" id="ARBA00022842"/>
    </source>
</evidence>
<dbReference type="InterPro" id="IPR001645">
    <property type="entry name" value="Folylpolyglutamate_synth"/>
</dbReference>
<dbReference type="InterPro" id="IPR036565">
    <property type="entry name" value="Mur-like_cat_sf"/>
</dbReference>
<dbReference type="GO" id="GO:0046872">
    <property type="term" value="F:metal ion binding"/>
    <property type="evidence" value="ECO:0007669"/>
    <property type="project" value="UniProtKB-KW"/>
</dbReference>
<name>A0A6J7EAL2_9ZZZZ</name>